<dbReference type="SUPFAM" id="SSF56214">
    <property type="entry name" value="4'-phosphopantetheinyl transferase"/>
    <property type="match status" value="1"/>
</dbReference>
<dbReference type="GO" id="GO:0006633">
    <property type="term" value="P:fatty acid biosynthetic process"/>
    <property type="evidence" value="ECO:0007669"/>
    <property type="project" value="UniProtKB-UniRule"/>
</dbReference>
<keyword evidence="5 8" id="KW-0460">Magnesium</keyword>
<dbReference type="InterPro" id="IPR008278">
    <property type="entry name" value="4-PPantetheinyl_Trfase_dom"/>
</dbReference>
<dbReference type="STRING" id="1855823.MCCS_22450"/>
<dbReference type="GO" id="GO:0008897">
    <property type="term" value="F:holo-[acyl-carrier-protein] synthase activity"/>
    <property type="evidence" value="ECO:0007669"/>
    <property type="project" value="UniProtKB-UniRule"/>
</dbReference>
<evidence type="ECO:0000256" key="1">
    <source>
        <dbReference type="ARBA" id="ARBA00022516"/>
    </source>
</evidence>
<dbReference type="NCBIfam" id="TIGR00556">
    <property type="entry name" value="pantethn_trn"/>
    <property type="match status" value="1"/>
</dbReference>
<feature type="domain" description="4'-phosphopantetheinyl transferase" evidence="9">
    <location>
        <begin position="4"/>
        <end position="99"/>
    </location>
</feature>
<evidence type="ECO:0000256" key="4">
    <source>
        <dbReference type="ARBA" id="ARBA00022832"/>
    </source>
</evidence>
<keyword evidence="3 8" id="KW-0479">Metal-binding</keyword>
<dbReference type="EC" id="2.7.8.7" evidence="8"/>
<dbReference type="Gene3D" id="3.90.470.20">
    <property type="entry name" value="4'-phosphopantetheinyl transferase domain"/>
    <property type="match status" value="1"/>
</dbReference>
<comment type="similarity">
    <text evidence="8">Belongs to the P-Pant transferase superfamily. AcpS family.</text>
</comment>
<comment type="cofactor">
    <cofactor evidence="8">
        <name>Mg(2+)</name>
        <dbReference type="ChEBI" id="CHEBI:18420"/>
    </cofactor>
</comment>
<proteinExistence type="inferred from homology"/>
<keyword evidence="2 8" id="KW-0808">Transferase</keyword>
<dbReference type="InterPro" id="IPR037143">
    <property type="entry name" value="4-PPantetheinyl_Trfase_dom_sf"/>
</dbReference>
<dbReference type="InterPro" id="IPR004568">
    <property type="entry name" value="Ppantetheine-prot_Trfase_dom"/>
</dbReference>
<dbReference type="GeneID" id="35296328"/>
<comment type="subcellular location">
    <subcellularLocation>
        <location evidence="8">Cytoplasm</location>
    </subcellularLocation>
</comment>
<dbReference type="KEGG" id="mcak:MCCS_22450"/>
<comment type="function">
    <text evidence="8">Transfers the 4'-phosphopantetheine moiety from coenzyme A to a Ser of acyl-carrier-protein.</text>
</comment>
<dbReference type="GO" id="GO:0000287">
    <property type="term" value="F:magnesium ion binding"/>
    <property type="evidence" value="ECO:0007669"/>
    <property type="project" value="UniProtKB-UniRule"/>
</dbReference>
<evidence type="ECO:0000256" key="6">
    <source>
        <dbReference type="ARBA" id="ARBA00023098"/>
    </source>
</evidence>
<dbReference type="RefSeq" id="WP_086043357.1">
    <property type="nucleotide sequence ID" value="NZ_CBCRZA010000010.1"/>
</dbReference>
<evidence type="ECO:0000256" key="2">
    <source>
        <dbReference type="ARBA" id="ARBA00022679"/>
    </source>
</evidence>
<comment type="catalytic activity">
    <reaction evidence="8">
        <text>apo-[ACP] + CoA = holo-[ACP] + adenosine 3',5'-bisphosphate + H(+)</text>
        <dbReference type="Rhea" id="RHEA:12068"/>
        <dbReference type="Rhea" id="RHEA-COMP:9685"/>
        <dbReference type="Rhea" id="RHEA-COMP:9690"/>
        <dbReference type="ChEBI" id="CHEBI:15378"/>
        <dbReference type="ChEBI" id="CHEBI:29999"/>
        <dbReference type="ChEBI" id="CHEBI:57287"/>
        <dbReference type="ChEBI" id="CHEBI:58343"/>
        <dbReference type="ChEBI" id="CHEBI:64479"/>
        <dbReference type="EC" id="2.7.8.7"/>
    </reaction>
</comment>
<name>A0A1W7AE05_9STAP</name>
<keyword evidence="4 8" id="KW-0276">Fatty acid metabolism</keyword>
<accession>A0A1W7AE05</accession>
<dbReference type="GO" id="GO:0005737">
    <property type="term" value="C:cytoplasm"/>
    <property type="evidence" value="ECO:0007669"/>
    <property type="project" value="UniProtKB-SubCell"/>
</dbReference>
<organism evidence="10 11">
    <name type="scientific">Macrococcoides canis</name>
    <dbReference type="NCBI Taxonomy" id="1855823"/>
    <lineage>
        <taxon>Bacteria</taxon>
        <taxon>Bacillati</taxon>
        <taxon>Bacillota</taxon>
        <taxon>Bacilli</taxon>
        <taxon>Bacillales</taxon>
        <taxon>Staphylococcaceae</taxon>
        <taxon>Macrococcoides</taxon>
    </lineage>
</organism>
<feature type="binding site" evidence="8">
    <location>
        <position position="8"/>
    </location>
    <ligand>
        <name>Mg(2+)</name>
        <dbReference type="ChEBI" id="CHEBI:18420"/>
    </ligand>
</feature>
<evidence type="ECO:0000256" key="3">
    <source>
        <dbReference type="ARBA" id="ARBA00022723"/>
    </source>
</evidence>
<reference evidence="10 11" key="1">
    <citation type="journal article" date="2017" name="Int. J. Syst. Evol. Microbiol.">
        <title>Macrococcus canis sp. nov., a skin bacterium associated with infections in dogs.</title>
        <authorList>
            <person name="Gobeli Brawand S."/>
            <person name="Cotting K."/>
            <person name="Gomez-Sanz E."/>
            <person name="Collaud A."/>
            <person name="Thomann A."/>
            <person name="Brodard I."/>
            <person name="Rodriguez-Campos S."/>
            <person name="Strauss C."/>
            <person name="Perreten V."/>
        </authorList>
    </citation>
    <scope>NUCLEOTIDE SEQUENCE [LARGE SCALE GENOMIC DNA]</scope>
    <source>
        <strain evidence="10 11">KM45013</strain>
    </source>
</reference>
<dbReference type="HAMAP" id="MF_00101">
    <property type="entry name" value="AcpS"/>
    <property type="match status" value="1"/>
</dbReference>
<dbReference type="Proteomes" id="UP000194154">
    <property type="component" value="Chromosome"/>
</dbReference>
<keyword evidence="11" id="KW-1185">Reference proteome</keyword>
<keyword evidence="7 8" id="KW-0275">Fatty acid biosynthesis</keyword>
<feature type="binding site" evidence="8">
    <location>
        <position position="58"/>
    </location>
    <ligand>
        <name>Mg(2+)</name>
        <dbReference type="ChEBI" id="CHEBI:18420"/>
    </ligand>
</feature>
<keyword evidence="6 8" id="KW-0443">Lipid metabolism</keyword>
<dbReference type="EMBL" id="CP021059">
    <property type="protein sequence ID" value="ARQ07827.1"/>
    <property type="molecule type" value="Genomic_DNA"/>
</dbReference>
<dbReference type="AlphaFoldDB" id="A0A1W7AE05"/>
<evidence type="ECO:0000256" key="5">
    <source>
        <dbReference type="ARBA" id="ARBA00022842"/>
    </source>
</evidence>
<dbReference type="Pfam" id="PF01648">
    <property type="entry name" value="ACPS"/>
    <property type="match status" value="1"/>
</dbReference>
<dbReference type="InterPro" id="IPR002582">
    <property type="entry name" value="ACPS"/>
</dbReference>
<keyword evidence="1 8" id="KW-0444">Lipid biosynthesis</keyword>
<dbReference type="OrthoDB" id="517356at2"/>
<evidence type="ECO:0000256" key="7">
    <source>
        <dbReference type="ARBA" id="ARBA00023160"/>
    </source>
</evidence>
<evidence type="ECO:0000313" key="11">
    <source>
        <dbReference type="Proteomes" id="UP000194154"/>
    </source>
</evidence>
<evidence type="ECO:0000313" key="10">
    <source>
        <dbReference type="EMBL" id="ARQ07827.1"/>
    </source>
</evidence>
<evidence type="ECO:0000259" key="9">
    <source>
        <dbReference type="Pfam" id="PF01648"/>
    </source>
</evidence>
<gene>
    <name evidence="8 10" type="primary">acpS</name>
    <name evidence="10" type="ORF">MCCS_22450</name>
</gene>
<protein>
    <recommendedName>
        <fullName evidence="8">Holo-[acyl-carrier-protein] synthase</fullName>
        <shortName evidence="8">Holo-ACP synthase</shortName>
        <ecNumber evidence="8">2.7.8.7</ecNumber>
    </recommendedName>
    <alternativeName>
        <fullName evidence="8">4'-phosphopantetheinyl transferase AcpS</fullName>
    </alternativeName>
</protein>
<dbReference type="NCBIfam" id="TIGR00516">
    <property type="entry name" value="acpS"/>
    <property type="match status" value="1"/>
</dbReference>
<keyword evidence="8" id="KW-0963">Cytoplasm</keyword>
<evidence type="ECO:0000256" key="8">
    <source>
        <dbReference type="HAMAP-Rule" id="MF_00101"/>
    </source>
</evidence>
<sequence>MIKGIGTDILEIDRVSRYIDNDKFLSRILHHEERERFNTFQSDKRKAEYLAGRFCVKEAYAKALGTGIGKLSFRDICCLNDAAGKPYIKGDTNAHVSIAHTDTIATAYVIVTDENMIL</sequence>